<dbReference type="AlphaFoldDB" id="A0A6I8LUT3"/>
<dbReference type="Proteomes" id="UP000399805">
    <property type="component" value="Unassembled WGS sequence"/>
</dbReference>
<proteinExistence type="predicted"/>
<evidence type="ECO:0000313" key="1">
    <source>
        <dbReference type="EMBL" id="VVJ19607.1"/>
    </source>
</evidence>
<keyword evidence="2" id="KW-1185">Reference proteome</keyword>
<dbReference type="EMBL" id="CABVGP010000002">
    <property type="protein sequence ID" value="VVJ19607.1"/>
    <property type="molecule type" value="Genomic_DNA"/>
</dbReference>
<organism evidence="1 2">
    <name type="scientific">Amycolatopsis camponoti</name>
    <dbReference type="NCBI Taxonomy" id="2606593"/>
    <lineage>
        <taxon>Bacteria</taxon>
        <taxon>Bacillati</taxon>
        <taxon>Actinomycetota</taxon>
        <taxon>Actinomycetes</taxon>
        <taxon>Pseudonocardiales</taxon>
        <taxon>Pseudonocardiaceae</taxon>
        <taxon>Amycolatopsis</taxon>
    </lineage>
</organism>
<protein>
    <submittedName>
        <fullName evidence="1">Uncharacterized protein</fullName>
    </submittedName>
</protein>
<accession>A0A6I8LUT3</accession>
<gene>
    <name evidence="1" type="ORF">AA23TX_04628</name>
</gene>
<reference evidence="1 2" key="1">
    <citation type="submission" date="2019-09" db="EMBL/GenBank/DDBJ databases">
        <authorList>
            <person name="Leyn A S."/>
        </authorList>
    </citation>
    <scope>NUCLEOTIDE SEQUENCE [LARGE SCALE GENOMIC DNA]</scope>
    <source>
        <strain evidence="1">AA231_1</strain>
    </source>
</reference>
<sequence length="69" mass="7944">MHQDDFDLPTTLRPGELIAEYGRMRRLDGLTPQRRGQLFNDLIGDLLKVWGVERVWSTPSTRCWAPGCT</sequence>
<name>A0A6I8LUT3_9PSEU</name>
<evidence type="ECO:0000313" key="2">
    <source>
        <dbReference type="Proteomes" id="UP000399805"/>
    </source>
</evidence>